<sequence>MRHHEKRATLTPIGTARRRFMQQAGAIAGGGLLLGFTFVARGAQTGAPLASATPFVPNAFIRIAADDTVTLIMPSVEMGQGAYTSMSMLLAEELDIDLSHVTTEHAPADQRHYGNPIYIEQLTGGSTTTMGWFMPLRQAGASARYMLVAAAARRSNVDPAALRTHDGMVTHDATGRSARYGTLVDEAATVKPPAAPTLKDEASFRYIGKPVRRIDTPDKVNGKTEYGIDVMLPGMTFATLKSSPVFGGKVAHVNDSKALKVPGVRQVVVLDDLVAVVGEHMWAAKQGLEALTIHWTDGPHANLSQDDLWAALESGAKAPGVPAKKTGDALAHLNGDSVYEATYELPFLAHAAMEPMNCTVDVRADACDVWVGTQAMGKARDAAAAASGLKAEQVTIHNHMIGGGFGRRLEMDGISKAVRIGKHVSGPVKVVYTREEDIQQENYRPMYHMHARAKVQNGKILALHHRITGPALLARWLPEFFIKNVDLDAVEGAVDLPYGVPNLLVEYVRQETPIPTSFWRGVGPNANVFAIESLVDKIAHATNTDPLALRRRMLQDDPRALGVMELAAQKAGWTHPLPPAPAGARVGRGIAVLSAFGSYLACVAEVSVSDEGNVSVTRTVTATDVGLIVNPDTLEAQVQGGTIFGITAVLYGQVTVEQGRVQQSNFHDYRVLRLDEVPKIETWFIHNREKPGGIGEPGTVVVQPAIVNAVYAATGVQLTRMPINPKLLKKRETT</sequence>
<dbReference type="RefSeq" id="WP_116612116.1">
    <property type="nucleotide sequence ID" value="NZ_QEOB01000010.1"/>
</dbReference>
<evidence type="ECO:0000313" key="3">
    <source>
        <dbReference type="Proteomes" id="UP000245712"/>
    </source>
</evidence>
<dbReference type="PANTHER" id="PTHR47495">
    <property type="entry name" value="ALDEHYDE DEHYDROGENASE"/>
    <property type="match status" value="1"/>
</dbReference>
<dbReference type="PIRSF" id="PIRSF036389">
    <property type="entry name" value="IOR_B"/>
    <property type="match status" value="1"/>
</dbReference>
<dbReference type="Pfam" id="PF20256">
    <property type="entry name" value="MoCoBD_2"/>
    <property type="match status" value="2"/>
</dbReference>
<dbReference type="InterPro" id="IPR006311">
    <property type="entry name" value="TAT_signal"/>
</dbReference>
<dbReference type="EMBL" id="QEOB01000010">
    <property type="protein sequence ID" value="PVX81849.1"/>
    <property type="molecule type" value="Genomic_DNA"/>
</dbReference>
<dbReference type="Proteomes" id="UP000245712">
    <property type="component" value="Unassembled WGS sequence"/>
</dbReference>
<organism evidence="2 3">
    <name type="scientific">Paraburkholderia unamae</name>
    <dbReference type="NCBI Taxonomy" id="219649"/>
    <lineage>
        <taxon>Bacteria</taxon>
        <taxon>Pseudomonadati</taxon>
        <taxon>Pseudomonadota</taxon>
        <taxon>Betaproteobacteria</taxon>
        <taxon>Burkholderiales</taxon>
        <taxon>Burkholderiaceae</taxon>
        <taxon>Paraburkholderia</taxon>
    </lineage>
</organism>
<dbReference type="InterPro" id="IPR000674">
    <property type="entry name" value="Ald_Oxase/Xan_DH_a/b"/>
</dbReference>
<feature type="domain" description="Aldehyde oxidase/xanthine dehydrogenase a/b hammerhead" evidence="1">
    <location>
        <begin position="221"/>
        <end position="299"/>
    </location>
</feature>
<accession>A0ABX5KJP2</accession>
<dbReference type="PANTHER" id="PTHR47495:SF2">
    <property type="entry name" value="ALDEHYDE DEHYDROGENASE"/>
    <property type="match status" value="1"/>
</dbReference>
<dbReference type="InterPro" id="IPR046867">
    <property type="entry name" value="AldOxase/xan_DH_MoCoBD2"/>
</dbReference>
<dbReference type="InterPro" id="IPR008274">
    <property type="entry name" value="AldOxase/xan_DH_MoCoBD1"/>
</dbReference>
<dbReference type="SUPFAM" id="SSF56003">
    <property type="entry name" value="Molybdenum cofactor-binding domain"/>
    <property type="match status" value="2"/>
</dbReference>
<evidence type="ECO:0000313" key="2">
    <source>
        <dbReference type="EMBL" id="PVX81849.1"/>
    </source>
</evidence>
<proteinExistence type="predicted"/>
<evidence type="ECO:0000259" key="1">
    <source>
        <dbReference type="SMART" id="SM01008"/>
    </source>
</evidence>
<dbReference type="SMART" id="SM01008">
    <property type="entry name" value="Ald_Xan_dh_C"/>
    <property type="match status" value="1"/>
</dbReference>
<dbReference type="Gene3D" id="3.90.1170.50">
    <property type="entry name" value="Aldehyde oxidase/xanthine dehydrogenase, a/b hammerhead"/>
    <property type="match status" value="1"/>
</dbReference>
<protein>
    <submittedName>
        <fullName evidence="2">Isoquinoline 1-oxidoreductase beta subunit</fullName>
    </submittedName>
</protein>
<dbReference type="PROSITE" id="PS51318">
    <property type="entry name" value="TAT"/>
    <property type="match status" value="1"/>
</dbReference>
<dbReference type="Gene3D" id="3.30.365.10">
    <property type="entry name" value="Aldehyde oxidase/xanthine dehydrogenase, molybdopterin binding domain"/>
    <property type="match status" value="4"/>
</dbReference>
<comment type="caution">
    <text evidence="2">The sequence shown here is derived from an EMBL/GenBank/DDBJ whole genome shotgun (WGS) entry which is preliminary data.</text>
</comment>
<dbReference type="InterPro" id="IPR052516">
    <property type="entry name" value="N-heterocyclic_Hydroxylase"/>
</dbReference>
<dbReference type="Pfam" id="PF02738">
    <property type="entry name" value="MoCoBD_1"/>
    <property type="match status" value="1"/>
</dbReference>
<dbReference type="InterPro" id="IPR012368">
    <property type="entry name" value="OxRdtase_Mopterin-bd_su_IorB"/>
</dbReference>
<gene>
    <name evidence="2" type="ORF">C7402_110254</name>
</gene>
<name>A0ABX5KJP2_9BURK</name>
<keyword evidence="3" id="KW-1185">Reference proteome</keyword>
<reference evidence="2 3" key="1">
    <citation type="submission" date="2018-05" db="EMBL/GenBank/DDBJ databases">
        <title>Genomic Encyclopedia of Type Strains, Phase IV (KMG-V): Genome sequencing to study the core and pangenomes of soil and plant-associated prokaryotes.</title>
        <authorList>
            <person name="Whitman W."/>
        </authorList>
    </citation>
    <scope>NUCLEOTIDE SEQUENCE [LARGE SCALE GENOMIC DNA]</scope>
    <source>
        <strain evidence="2 3">SCZa-39</strain>
    </source>
</reference>
<dbReference type="InterPro" id="IPR037165">
    <property type="entry name" value="AldOxase/xan_DH_Mopterin-bd_sf"/>
</dbReference>